<dbReference type="EMBL" id="QNRE01000004">
    <property type="protein sequence ID" value="RBO91811.1"/>
    <property type="molecule type" value="Genomic_DNA"/>
</dbReference>
<dbReference type="GO" id="GO:0016747">
    <property type="term" value="F:acyltransferase activity, transferring groups other than amino-acyl groups"/>
    <property type="evidence" value="ECO:0007669"/>
    <property type="project" value="TreeGrafter"/>
</dbReference>
<proteinExistence type="predicted"/>
<evidence type="ECO:0000313" key="2">
    <source>
        <dbReference type="Proteomes" id="UP000252586"/>
    </source>
</evidence>
<evidence type="ECO:0000313" key="1">
    <source>
        <dbReference type="EMBL" id="RBO91811.1"/>
    </source>
</evidence>
<reference evidence="1 2" key="1">
    <citation type="submission" date="2018-06" db="EMBL/GenBank/DDBJ databases">
        <title>Genomic Encyclopedia of Type Strains, Phase IV (KMG-IV): sequencing the most valuable type-strain genomes for metagenomic binning, comparative biology and taxonomic classification.</title>
        <authorList>
            <person name="Goeker M."/>
        </authorList>
    </citation>
    <scope>NUCLEOTIDE SEQUENCE [LARGE SCALE GENOMIC DNA]</scope>
    <source>
        <strain evidence="1 2">DSM 44599</strain>
    </source>
</reference>
<dbReference type="AlphaFoldDB" id="A0A366DNY6"/>
<sequence length="346" mass="37868">MGIAGRKVESMRDGGIRGIVARGWSRGWLRRSAAGLALAVAAPFGVAAVGPIPSAAADYNPAGFDFWVDSSMGPIKTRVFRAADGNTRRVVYALDGLRARNDLSGWEIDTEISRVLPQWNINVVMPVGGQSSFYSDWIAPSNTNGQTAPYAWETFLTQNLRWALRDRLGFNPYGNGVFGLSMGGSAALALAAYHPDQFRYAGSYSGYLNISAPGMKEGLRLALLDAGGFNIDAMWGPPWDPRWLRNDPFMFAPLLRANGTRLWIATGNGVNGPRDVIEEPIDVYHLGNAMALETIALANTRAFQARMDSLGGANAVYRYTPVGVHFWRYWEDQVYEMLPDLSAHLG</sequence>
<dbReference type="InterPro" id="IPR050583">
    <property type="entry name" value="Mycobacterial_A85_antigen"/>
</dbReference>
<protein>
    <submittedName>
        <fullName evidence="1">Diacylglycerol O-acyltransferase/trehalose O-mycolyltransferase</fullName>
    </submittedName>
</protein>
<dbReference type="Gene3D" id="3.40.50.1820">
    <property type="entry name" value="alpha/beta hydrolase"/>
    <property type="match status" value="1"/>
</dbReference>
<gene>
    <name evidence="1" type="ORF">DFR74_104520</name>
</gene>
<keyword evidence="2" id="KW-1185">Reference proteome</keyword>
<dbReference type="PANTHER" id="PTHR48098">
    <property type="entry name" value="ENTEROCHELIN ESTERASE-RELATED"/>
    <property type="match status" value="1"/>
</dbReference>
<dbReference type="PANTHER" id="PTHR48098:SF1">
    <property type="entry name" value="DIACYLGLYCEROL ACYLTRANSFERASE_MYCOLYLTRANSFERASE AG85A"/>
    <property type="match status" value="1"/>
</dbReference>
<keyword evidence="1" id="KW-0012">Acyltransferase</keyword>
<organism evidence="1 2">
    <name type="scientific">Nocardia puris</name>
    <dbReference type="NCBI Taxonomy" id="208602"/>
    <lineage>
        <taxon>Bacteria</taxon>
        <taxon>Bacillati</taxon>
        <taxon>Actinomycetota</taxon>
        <taxon>Actinomycetes</taxon>
        <taxon>Mycobacteriales</taxon>
        <taxon>Nocardiaceae</taxon>
        <taxon>Nocardia</taxon>
    </lineage>
</organism>
<dbReference type="Pfam" id="PF00756">
    <property type="entry name" value="Esterase"/>
    <property type="match status" value="1"/>
</dbReference>
<dbReference type="InterPro" id="IPR000801">
    <property type="entry name" value="Esterase-like"/>
</dbReference>
<dbReference type="STRING" id="1210090.GCA_001613185_03402"/>
<accession>A0A366DNY6</accession>
<comment type="caution">
    <text evidence="1">The sequence shown here is derived from an EMBL/GenBank/DDBJ whole genome shotgun (WGS) entry which is preliminary data.</text>
</comment>
<name>A0A366DNY6_9NOCA</name>
<keyword evidence="1" id="KW-0808">Transferase</keyword>
<dbReference type="InterPro" id="IPR029058">
    <property type="entry name" value="AB_hydrolase_fold"/>
</dbReference>
<dbReference type="Proteomes" id="UP000252586">
    <property type="component" value="Unassembled WGS sequence"/>
</dbReference>
<dbReference type="SUPFAM" id="SSF53474">
    <property type="entry name" value="alpha/beta-Hydrolases"/>
    <property type="match status" value="1"/>
</dbReference>